<dbReference type="InterPro" id="IPR027417">
    <property type="entry name" value="P-loop_NTPase"/>
</dbReference>
<keyword evidence="3 6" id="KW-0067">ATP-binding</keyword>
<dbReference type="GO" id="GO:0005886">
    <property type="term" value="C:plasma membrane"/>
    <property type="evidence" value="ECO:0007669"/>
    <property type="project" value="TreeGrafter"/>
</dbReference>
<dbReference type="PROSITE" id="PS50893">
    <property type="entry name" value="ABC_TRANSPORTER_2"/>
    <property type="match status" value="1"/>
</dbReference>
<dbReference type="GO" id="GO:0042941">
    <property type="term" value="P:D-alanine transmembrane transport"/>
    <property type="evidence" value="ECO:0007669"/>
    <property type="project" value="TreeGrafter"/>
</dbReference>
<organism evidence="6 7">
    <name type="scientific">Bifidobacterium samirii</name>
    <dbReference type="NCBI Taxonomy" id="2306974"/>
    <lineage>
        <taxon>Bacteria</taxon>
        <taxon>Bacillati</taxon>
        <taxon>Actinomycetota</taxon>
        <taxon>Actinomycetes</taxon>
        <taxon>Bifidobacteriales</taxon>
        <taxon>Bifidobacteriaceae</taxon>
        <taxon>Bifidobacterium</taxon>
    </lineage>
</organism>
<dbReference type="GO" id="GO:0015188">
    <property type="term" value="F:L-isoleucine transmembrane transporter activity"/>
    <property type="evidence" value="ECO:0007669"/>
    <property type="project" value="TreeGrafter"/>
</dbReference>
<evidence type="ECO:0000256" key="1">
    <source>
        <dbReference type="ARBA" id="ARBA00022448"/>
    </source>
</evidence>
<protein>
    <submittedName>
        <fullName evidence="6">ABC transporter ATP-binding protein</fullName>
    </submittedName>
</protein>
<dbReference type="FunFam" id="3.40.50.300:FF:000421">
    <property type="entry name" value="Branched-chain amino acid ABC transporter ATP-binding protein"/>
    <property type="match status" value="1"/>
</dbReference>
<dbReference type="PANTHER" id="PTHR45772">
    <property type="entry name" value="CONSERVED COMPONENT OF ABC TRANSPORTER FOR NATURAL AMINO ACIDS-RELATED"/>
    <property type="match status" value="1"/>
</dbReference>
<dbReference type="GO" id="GO:0016887">
    <property type="term" value="F:ATP hydrolysis activity"/>
    <property type="evidence" value="ECO:0007669"/>
    <property type="project" value="InterPro"/>
</dbReference>
<dbReference type="GO" id="GO:0005524">
    <property type="term" value="F:ATP binding"/>
    <property type="evidence" value="ECO:0007669"/>
    <property type="project" value="UniProtKB-KW"/>
</dbReference>
<dbReference type="Gene3D" id="3.40.50.300">
    <property type="entry name" value="P-loop containing nucleotide triphosphate hydrolases"/>
    <property type="match status" value="1"/>
</dbReference>
<dbReference type="CDD" id="cd03219">
    <property type="entry name" value="ABC_Mj1267_LivG_branched"/>
    <property type="match status" value="1"/>
</dbReference>
<proteinExistence type="predicted"/>
<dbReference type="Proteomes" id="UP000287470">
    <property type="component" value="Unassembled WGS sequence"/>
</dbReference>
<dbReference type="GO" id="GO:0005304">
    <property type="term" value="F:L-valine transmembrane transporter activity"/>
    <property type="evidence" value="ECO:0007669"/>
    <property type="project" value="TreeGrafter"/>
</dbReference>
<dbReference type="GO" id="GO:1903806">
    <property type="term" value="P:L-isoleucine import across plasma membrane"/>
    <property type="evidence" value="ECO:0007669"/>
    <property type="project" value="TreeGrafter"/>
</dbReference>
<evidence type="ECO:0000313" key="6">
    <source>
        <dbReference type="EMBL" id="RSX58815.1"/>
    </source>
</evidence>
<dbReference type="InterPro" id="IPR003439">
    <property type="entry name" value="ABC_transporter-like_ATP-bd"/>
</dbReference>
<dbReference type="Pfam" id="PF12399">
    <property type="entry name" value="BCA_ABC_TP_C"/>
    <property type="match status" value="1"/>
</dbReference>
<dbReference type="GO" id="GO:0015808">
    <property type="term" value="P:L-alanine transport"/>
    <property type="evidence" value="ECO:0007669"/>
    <property type="project" value="TreeGrafter"/>
</dbReference>
<dbReference type="PANTHER" id="PTHR45772:SF7">
    <property type="entry name" value="AMINO ACID ABC TRANSPORTER ATP-BINDING PROTEIN"/>
    <property type="match status" value="1"/>
</dbReference>
<evidence type="ECO:0000256" key="4">
    <source>
        <dbReference type="SAM" id="MobiDB-lite"/>
    </source>
</evidence>
<name>A0A430FWR6_9BIFI</name>
<dbReference type="SUPFAM" id="SSF52540">
    <property type="entry name" value="P-loop containing nucleoside triphosphate hydrolases"/>
    <property type="match status" value="1"/>
</dbReference>
<evidence type="ECO:0000256" key="3">
    <source>
        <dbReference type="ARBA" id="ARBA00022840"/>
    </source>
</evidence>
<evidence type="ECO:0000259" key="5">
    <source>
        <dbReference type="PROSITE" id="PS50893"/>
    </source>
</evidence>
<dbReference type="SMART" id="SM00382">
    <property type="entry name" value="AAA"/>
    <property type="match status" value="1"/>
</dbReference>
<keyword evidence="7" id="KW-1185">Reference proteome</keyword>
<sequence length="296" mass="32465">MSEQTQPILKAEHLGITFGGLKAVSDFTMTINAGELIGLIGPNGAGKTTVFNLLTGVYKPTEGDFWLDGEHMNGKKTYQVVRAGIARTFQNIRLFKQLTVEENVLVAFDESFSYHLGGAIFRTPRFWRQEHEMHEKAMDLLKIFDLDGLASTQAANLPYGQQRKLEIARALATGMKLLLLDEPAAGMNPTETEDLLRCINVIRDRFGVAILLIEHDMSLVMRVCQRIQVLDYGRTIASGTPEQIANDPQVISAYLGADDHLVEGEGDDIVKSLQGAKETEAANGTNGTNGTNGGER</sequence>
<feature type="domain" description="ABC transporter" evidence="5">
    <location>
        <begin position="9"/>
        <end position="257"/>
    </location>
</feature>
<gene>
    <name evidence="6" type="ORF">D2E24_0111</name>
</gene>
<keyword evidence="2" id="KW-0547">Nucleotide-binding</keyword>
<dbReference type="GO" id="GO:1903805">
    <property type="term" value="P:L-valine import across plasma membrane"/>
    <property type="evidence" value="ECO:0007669"/>
    <property type="project" value="TreeGrafter"/>
</dbReference>
<evidence type="ECO:0000313" key="7">
    <source>
        <dbReference type="Proteomes" id="UP000287470"/>
    </source>
</evidence>
<dbReference type="InterPro" id="IPR032823">
    <property type="entry name" value="BCA_ABC_TP_C"/>
</dbReference>
<dbReference type="Pfam" id="PF00005">
    <property type="entry name" value="ABC_tran"/>
    <property type="match status" value="1"/>
</dbReference>
<accession>A0A430FWR6</accession>
<dbReference type="EMBL" id="QXGK01000001">
    <property type="protein sequence ID" value="RSX58815.1"/>
    <property type="molecule type" value="Genomic_DNA"/>
</dbReference>
<dbReference type="InterPro" id="IPR051120">
    <property type="entry name" value="ABC_AA/LPS_Transport"/>
</dbReference>
<dbReference type="AlphaFoldDB" id="A0A430FWR6"/>
<comment type="caution">
    <text evidence="6">The sequence shown here is derived from an EMBL/GenBank/DDBJ whole genome shotgun (WGS) entry which is preliminary data.</text>
</comment>
<reference evidence="6 7" key="1">
    <citation type="submission" date="2018-09" db="EMBL/GenBank/DDBJ databases">
        <title>Characterization of the phylogenetic diversity of five novel species belonging to the genus Bifidobacterium.</title>
        <authorList>
            <person name="Lugli G.A."/>
            <person name="Duranti S."/>
            <person name="Milani C."/>
        </authorList>
    </citation>
    <scope>NUCLEOTIDE SEQUENCE [LARGE SCALE GENOMIC DNA]</scope>
    <source>
        <strain evidence="6 7">2033B</strain>
    </source>
</reference>
<dbReference type="InterPro" id="IPR003593">
    <property type="entry name" value="AAA+_ATPase"/>
</dbReference>
<feature type="region of interest" description="Disordered" evidence="4">
    <location>
        <begin position="272"/>
        <end position="296"/>
    </location>
</feature>
<dbReference type="RefSeq" id="WP_241222783.1">
    <property type="nucleotide sequence ID" value="NZ_QXGK01000001.1"/>
</dbReference>
<evidence type="ECO:0000256" key="2">
    <source>
        <dbReference type="ARBA" id="ARBA00022741"/>
    </source>
</evidence>
<dbReference type="GO" id="GO:0015192">
    <property type="term" value="F:L-phenylalanine transmembrane transporter activity"/>
    <property type="evidence" value="ECO:0007669"/>
    <property type="project" value="TreeGrafter"/>
</dbReference>
<keyword evidence="1" id="KW-0813">Transport</keyword>